<sequence length="220" mass="23358">MRRALRRVALAPVLIICMYLAAAIIGALIPGPVAEMSRDGTETVEIGLIAGPIHYDFLLPATAESRAALSDAEAAGVPVRHPLVAHFLVGWGARAFYTTAGSYADITGNALARAVAGDGSVLRVEALGMLPPGFDYARVSLTRAQYDALLAAIAATSTGVPVPEASFTEADGFLEARGRFHIFRTCNTWISTMLRAAGVEAGIWTPTPYAVRLSLWWHHG</sequence>
<proteinExistence type="predicted"/>
<name>A0A3L9YH01_9RHOB</name>
<dbReference type="InterPro" id="IPR011727">
    <property type="entry name" value="CHP02117"/>
</dbReference>
<evidence type="ECO:0000313" key="2">
    <source>
        <dbReference type="Proteomes" id="UP000281343"/>
    </source>
</evidence>
<keyword evidence="2" id="KW-1185">Reference proteome</keyword>
<reference evidence="1 2" key="1">
    <citation type="submission" date="2018-10" db="EMBL/GenBank/DDBJ databases">
        <authorList>
            <person name="Jung H.S."/>
            <person name="Jeon C.O."/>
        </authorList>
    </citation>
    <scope>NUCLEOTIDE SEQUENCE [LARGE SCALE GENOMIC DNA]</scope>
    <source>
        <strain evidence="1 2">MA-7-27</strain>
    </source>
</reference>
<dbReference type="EMBL" id="RCNT01000005">
    <property type="protein sequence ID" value="RMA42110.1"/>
    <property type="molecule type" value="Genomic_DNA"/>
</dbReference>
<evidence type="ECO:0000313" key="1">
    <source>
        <dbReference type="EMBL" id="RMA42110.1"/>
    </source>
</evidence>
<dbReference type="OrthoDB" id="211174at2"/>
<gene>
    <name evidence="1" type="ORF">D9R08_11705</name>
</gene>
<dbReference type="RefSeq" id="WP_121898219.1">
    <property type="nucleotide sequence ID" value="NZ_RCNT01000005.1"/>
</dbReference>
<organism evidence="1 2">
    <name type="scientific">Rhodophyticola porphyridii</name>
    <dbReference type="NCBI Taxonomy" id="1852017"/>
    <lineage>
        <taxon>Bacteria</taxon>
        <taxon>Pseudomonadati</taxon>
        <taxon>Pseudomonadota</taxon>
        <taxon>Alphaproteobacteria</taxon>
        <taxon>Rhodobacterales</taxon>
        <taxon>Roseobacteraceae</taxon>
        <taxon>Rhodophyticola</taxon>
    </lineage>
</organism>
<dbReference type="AlphaFoldDB" id="A0A3L9YH01"/>
<accession>A0A3L9YH01</accession>
<dbReference type="Proteomes" id="UP000281343">
    <property type="component" value="Unassembled WGS sequence"/>
</dbReference>
<dbReference type="Pfam" id="PF09601">
    <property type="entry name" value="DUF2459"/>
    <property type="match status" value="1"/>
</dbReference>
<comment type="caution">
    <text evidence="1">The sequence shown here is derived from an EMBL/GenBank/DDBJ whole genome shotgun (WGS) entry which is preliminary data.</text>
</comment>
<protein>
    <submittedName>
        <fullName evidence="1">DUF2459 domain-containing protein</fullName>
    </submittedName>
</protein>